<feature type="chain" id="PRO_5039248943" evidence="1">
    <location>
        <begin position="20"/>
        <end position="109"/>
    </location>
</feature>
<evidence type="ECO:0000256" key="1">
    <source>
        <dbReference type="SAM" id="SignalP"/>
    </source>
</evidence>
<evidence type="ECO:0000313" key="2">
    <source>
        <dbReference type="EMBL" id="KAI5391321.1"/>
    </source>
</evidence>
<gene>
    <name evidence="2" type="ORF">KIW84_076239</name>
</gene>
<sequence>MLGTLSYLAIALGIGGVFVEDGYEPYSFHDVGGVMDLDPLLPLLYPVDMKLATWRPTKSFVIGSGAKDGITNIWDHNKVGKPSGCVDPTVSHASPVLFFHHAGHRYDNR</sequence>
<accession>A0A9D4VZ47</accession>
<dbReference type="Proteomes" id="UP001058974">
    <property type="component" value="Chromosome 7"/>
</dbReference>
<dbReference type="Gramene" id="Psat07G0623900-T1">
    <property type="protein sequence ID" value="KAI5391321.1"/>
    <property type="gene ID" value="KIW84_076239"/>
</dbReference>
<comment type="caution">
    <text evidence="2">The sequence shown here is derived from an EMBL/GenBank/DDBJ whole genome shotgun (WGS) entry which is preliminary data.</text>
</comment>
<organism evidence="2 3">
    <name type="scientific">Pisum sativum</name>
    <name type="common">Garden pea</name>
    <name type="synonym">Lathyrus oleraceus</name>
    <dbReference type="NCBI Taxonomy" id="3888"/>
    <lineage>
        <taxon>Eukaryota</taxon>
        <taxon>Viridiplantae</taxon>
        <taxon>Streptophyta</taxon>
        <taxon>Embryophyta</taxon>
        <taxon>Tracheophyta</taxon>
        <taxon>Spermatophyta</taxon>
        <taxon>Magnoliopsida</taxon>
        <taxon>eudicotyledons</taxon>
        <taxon>Gunneridae</taxon>
        <taxon>Pentapetalae</taxon>
        <taxon>rosids</taxon>
        <taxon>fabids</taxon>
        <taxon>Fabales</taxon>
        <taxon>Fabaceae</taxon>
        <taxon>Papilionoideae</taxon>
        <taxon>50 kb inversion clade</taxon>
        <taxon>NPAAA clade</taxon>
        <taxon>Hologalegina</taxon>
        <taxon>IRL clade</taxon>
        <taxon>Fabeae</taxon>
        <taxon>Lathyrus</taxon>
    </lineage>
</organism>
<keyword evidence="1" id="KW-0732">Signal</keyword>
<proteinExistence type="predicted"/>
<evidence type="ECO:0000313" key="3">
    <source>
        <dbReference type="Proteomes" id="UP001058974"/>
    </source>
</evidence>
<dbReference type="AlphaFoldDB" id="A0A9D4VZ47"/>
<feature type="signal peptide" evidence="1">
    <location>
        <begin position="1"/>
        <end position="19"/>
    </location>
</feature>
<name>A0A9D4VZ47_PEA</name>
<keyword evidence="3" id="KW-1185">Reference proteome</keyword>
<dbReference type="EMBL" id="JAMSHJ010000007">
    <property type="protein sequence ID" value="KAI5391321.1"/>
    <property type="molecule type" value="Genomic_DNA"/>
</dbReference>
<reference evidence="2 3" key="1">
    <citation type="journal article" date="2022" name="Nat. Genet.">
        <title>Improved pea reference genome and pan-genome highlight genomic features and evolutionary characteristics.</title>
        <authorList>
            <person name="Yang T."/>
            <person name="Liu R."/>
            <person name="Luo Y."/>
            <person name="Hu S."/>
            <person name="Wang D."/>
            <person name="Wang C."/>
            <person name="Pandey M.K."/>
            <person name="Ge S."/>
            <person name="Xu Q."/>
            <person name="Li N."/>
            <person name="Li G."/>
            <person name="Huang Y."/>
            <person name="Saxena R.K."/>
            <person name="Ji Y."/>
            <person name="Li M."/>
            <person name="Yan X."/>
            <person name="He Y."/>
            <person name="Liu Y."/>
            <person name="Wang X."/>
            <person name="Xiang C."/>
            <person name="Varshney R.K."/>
            <person name="Ding H."/>
            <person name="Gao S."/>
            <person name="Zong X."/>
        </authorList>
    </citation>
    <scope>NUCLEOTIDE SEQUENCE [LARGE SCALE GENOMIC DNA]</scope>
    <source>
        <strain evidence="2 3">cv. Zhongwan 6</strain>
    </source>
</reference>
<protein>
    <submittedName>
        <fullName evidence="2">Uncharacterized protein</fullName>
    </submittedName>
</protein>